<protein>
    <submittedName>
        <fullName evidence="1">Uncharacterized protein</fullName>
    </submittedName>
</protein>
<organism evidence="1">
    <name type="scientific">Rhizophora mucronata</name>
    <name type="common">Asiatic mangrove</name>
    <dbReference type="NCBI Taxonomy" id="61149"/>
    <lineage>
        <taxon>Eukaryota</taxon>
        <taxon>Viridiplantae</taxon>
        <taxon>Streptophyta</taxon>
        <taxon>Embryophyta</taxon>
        <taxon>Tracheophyta</taxon>
        <taxon>Spermatophyta</taxon>
        <taxon>Magnoliopsida</taxon>
        <taxon>eudicotyledons</taxon>
        <taxon>Gunneridae</taxon>
        <taxon>Pentapetalae</taxon>
        <taxon>rosids</taxon>
        <taxon>fabids</taxon>
        <taxon>Malpighiales</taxon>
        <taxon>Rhizophoraceae</taxon>
        <taxon>Rhizophora</taxon>
    </lineage>
</organism>
<dbReference type="AlphaFoldDB" id="A0A2P2NPJ7"/>
<name>A0A2P2NPJ7_RHIMU</name>
<dbReference type="EMBL" id="GGEC01063850">
    <property type="protein sequence ID" value="MBX44334.1"/>
    <property type="molecule type" value="Transcribed_RNA"/>
</dbReference>
<sequence length="52" mass="6011">MTNKSHHMLYCLQECSNIIRQAHMNKQHTLFHAGMCAVQRCVCPPAHTNTHH</sequence>
<evidence type="ECO:0000313" key="1">
    <source>
        <dbReference type="EMBL" id="MBX44334.1"/>
    </source>
</evidence>
<proteinExistence type="predicted"/>
<reference evidence="1" key="1">
    <citation type="submission" date="2018-02" db="EMBL/GenBank/DDBJ databases">
        <title>Rhizophora mucronata_Transcriptome.</title>
        <authorList>
            <person name="Meera S.P."/>
            <person name="Sreeshan A."/>
            <person name="Augustine A."/>
        </authorList>
    </citation>
    <scope>NUCLEOTIDE SEQUENCE</scope>
    <source>
        <tissue evidence="1">Leaf</tissue>
    </source>
</reference>
<accession>A0A2P2NPJ7</accession>